<keyword evidence="1" id="KW-0472">Membrane</keyword>
<keyword evidence="1" id="KW-0812">Transmembrane</keyword>
<protein>
    <submittedName>
        <fullName evidence="2">Uncharacterized protein</fullName>
    </submittedName>
</protein>
<accession>A0ABV9G2M4</accession>
<dbReference type="Proteomes" id="UP001595993">
    <property type="component" value="Unassembled WGS sequence"/>
</dbReference>
<sequence length="129" mass="13236">MRIVTGALGLALMAVGATLLLTGGQLKDVALWLAGAIVLHDGIIAPLVLGVGLLLAAVPARGTARGALVVAGCLTVIALPPLLRPGAPTNPSALPLDYLRNWLLLLVAVAVVAGLVPVVRWLLRKVPRR</sequence>
<feature type="transmembrane region" description="Helical" evidence="1">
    <location>
        <begin position="30"/>
        <end position="56"/>
    </location>
</feature>
<organism evidence="2 3">
    <name type="scientific">Streptomyces maoxianensis</name>
    <dbReference type="NCBI Taxonomy" id="1459942"/>
    <lineage>
        <taxon>Bacteria</taxon>
        <taxon>Bacillati</taxon>
        <taxon>Actinomycetota</taxon>
        <taxon>Actinomycetes</taxon>
        <taxon>Kitasatosporales</taxon>
        <taxon>Streptomycetaceae</taxon>
        <taxon>Streptomyces</taxon>
    </lineage>
</organism>
<evidence type="ECO:0000256" key="1">
    <source>
        <dbReference type="SAM" id="Phobius"/>
    </source>
</evidence>
<dbReference type="EMBL" id="JBHSFE010000005">
    <property type="protein sequence ID" value="MFC4607162.1"/>
    <property type="molecule type" value="Genomic_DNA"/>
</dbReference>
<feature type="transmembrane region" description="Helical" evidence="1">
    <location>
        <begin position="63"/>
        <end position="82"/>
    </location>
</feature>
<keyword evidence="1" id="KW-1133">Transmembrane helix</keyword>
<proteinExistence type="predicted"/>
<name>A0ABV9G2M4_9ACTN</name>
<comment type="caution">
    <text evidence="2">The sequence shown here is derived from an EMBL/GenBank/DDBJ whole genome shotgun (WGS) entry which is preliminary data.</text>
</comment>
<reference evidence="3" key="1">
    <citation type="journal article" date="2019" name="Int. J. Syst. Evol. Microbiol.">
        <title>The Global Catalogue of Microorganisms (GCM) 10K type strain sequencing project: providing services to taxonomists for standard genome sequencing and annotation.</title>
        <authorList>
            <consortium name="The Broad Institute Genomics Platform"/>
            <consortium name="The Broad Institute Genome Sequencing Center for Infectious Disease"/>
            <person name="Wu L."/>
            <person name="Ma J."/>
        </authorList>
    </citation>
    <scope>NUCLEOTIDE SEQUENCE [LARGE SCALE GENOMIC DNA]</scope>
    <source>
        <strain evidence="3">CGMCC 4.7139</strain>
    </source>
</reference>
<keyword evidence="3" id="KW-1185">Reference proteome</keyword>
<evidence type="ECO:0000313" key="3">
    <source>
        <dbReference type="Proteomes" id="UP001595993"/>
    </source>
</evidence>
<feature type="transmembrane region" description="Helical" evidence="1">
    <location>
        <begin position="102"/>
        <end position="123"/>
    </location>
</feature>
<gene>
    <name evidence="2" type="ORF">ACFO9E_04905</name>
</gene>
<evidence type="ECO:0000313" key="2">
    <source>
        <dbReference type="EMBL" id="MFC4607162.1"/>
    </source>
</evidence>
<dbReference type="RefSeq" id="WP_215096512.1">
    <property type="nucleotide sequence ID" value="NZ_JBHSFE010000005.1"/>
</dbReference>